<feature type="compositionally biased region" description="Polar residues" evidence="1">
    <location>
        <begin position="116"/>
        <end position="128"/>
    </location>
</feature>
<dbReference type="EMBL" id="CP061738">
    <property type="protein sequence ID" value="QOD38315.1"/>
    <property type="molecule type" value="Genomic_DNA"/>
</dbReference>
<proteinExistence type="predicted"/>
<evidence type="ECO:0000256" key="2">
    <source>
        <dbReference type="SAM" id="Phobius"/>
    </source>
</evidence>
<keyword evidence="2" id="KW-0472">Membrane</keyword>
<keyword evidence="2" id="KW-0812">Transmembrane</keyword>
<dbReference type="AlphaFoldDB" id="A0A7L7YQD6"/>
<dbReference type="RefSeq" id="WP_191111115.1">
    <property type="nucleotide sequence ID" value="NZ_CP061738.1"/>
</dbReference>
<protein>
    <submittedName>
        <fullName evidence="3">Uncharacterized protein</fullName>
    </submittedName>
</protein>
<reference evidence="3 4" key="1">
    <citation type="submission" date="2020-09" db="EMBL/GenBank/DDBJ databases">
        <title>An Earliest Endosymbiont, Wolbachia massiliensis sp. nov., Strain PL13 From the Bed Bug (Cimex hemipterius), Type strain of a New supergroup T.</title>
        <authorList>
            <person name="Laidoudi Y."/>
            <person name="Levasseur A."/>
            <person name="Medkour H."/>
            <person name="Maaloum M."/>
            <person name="BenKhedher M."/>
            <person name="Sambou M."/>
            <person name="Bassene H."/>
            <person name="Davoust B."/>
            <person name="Fenollar F."/>
            <person name="Raoult D."/>
            <person name="Mediannikov O."/>
        </authorList>
    </citation>
    <scope>NUCLEOTIDE SEQUENCE [LARGE SCALE GENOMIC DNA]</scope>
    <source>
        <strain evidence="3 4">PL13</strain>
    </source>
</reference>
<dbReference type="KEGG" id="wms:ID128_06130"/>
<evidence type="ECO:0000313" key="3">
    <source>
        <dbReference type="EMBL" id="QOD38315.1"/>
    </source>
</evidence>
<feature type="transmembrane region" description="Helical" evidence="2">
    <location>
        <begin position="185"/>
        <end position="202"/>
    </location>
</feature>
<gene>
    <name evidence="3" type="ORF">ID128_06130</name>
</gene>
<accession>A0A7L7YQD6</accession>
<name>A0A7L7YQD6_9RICK</name>
<evidence type="ECO:0000313" key="4">
    <source>
        <dbReference type="Proteomes" id="UP000516514"/>
    </source>
</evidence>
<dbReference type="Proteomes" id="UP000516514">
    <property type="component" value="Chromosome"/>
</dbReference>
<sequence>MQVCSKAIPQILGISGIKLAVKGTIVDGEVEQEFSQGPVIEVEGNSLRYYDLFDKVIFYFEDNSVVKSMSFPRSETLSYKMFPYIRKNTEAVKQELWGSTPETIKAEDNVITQHVAQNESDKNNQGTTKHGLDGNKRTETNADGKEKRGAAVNTTGEKIATEHLPVNSGVDSQKEPPIFSRKQKISIAIGVVTALATALVCYLVQLPVWAIIVSALVDGIVAYIVSSRLDEVSICNGAGQQPGF</sequence>
<organism evidence="3 4">
    <name type="scientific">Candidatus Wolbachia massiliensis</name>
    <dbReference type="NCBI Taxonomy" id="1845000"/>
    <lineage>
        <taxon>Bacteria</taxon>
        <taxon>Pseudomonadati</taxon>
        <taxon>Pseudomonadota</taxon>
        <taxon>Alphaproteobacteria</taxon>
        <taxon>Rickettsiales</taxon>
        <taxon>Anaplasmataceae</taxon>
        <taxon>Wolbachieae</taxon>
        <taxon>Wolbachia</taxon>
    </lineage>
</organism>
<evidence type="ECO:0000256" key="1">
    <source>
        <dbReference type="SAM" id="MobiDB-lite"/>
    </source>
</evidence>
<keyword evidence="2" id="KW-1133">Transmembrane helix</keyword>
<keyword evidence="4" id="KW-1185">Reference proteome</keyword>
<feature type="compositionally biased region" description="Basic and acidic residues" evidence="1">
    <location>
        <begin position="130"/>
        <end position="149"/>
    </location>
</feature>
<feature type="region of interest" description="Disordered" evidence="1">
    <location>
        <begin position="116"/>
        <end position="151"/>
    </location>
</feature>